<dbReference type="AlphaFoldDB" id="A0A1G9T603"/>
<evidence type="ECO:0000256" key="2">
    <source>
        <dbReference type="SAM" id="Phobius"/>
    </source>
</evidence>
<keyword evidence="2" id="KW-0472">Membrane</keyword>
<evidence type="ECO:0000313" key="4">
    <source>
        <dbReference type="EMBL" id="SDM43154.1"/>
    </source>
</evidence>
<feature type="region of interest" description="Disordered" evidence="1">
    <location>
        <begin position="179"/>
        <end position="214"/>
    </location>
</feature>
<dbReference type="OrthoDB" id="203544at2157"/>
<reference evidence="4 5" key="1">
    <citation type="submission" date="2016-10" db="EMBL/GenBank/DDBJ databases">
        <authorList>
            <person name="de Groot N.N."/>
        </authorList>
    </citation>
    <scope>NUCLEOTIDE SEQUENCE [LARGE SCALE GENOMIC DNA]</scope>
    <source>
        <strain evidence="5">EB21,IBRC-M 10013,KCTC 4048</strain>
    </source>
</reference>
<dbReference type="Proteomes" id="UP000199370">
    <property type="component" value="Unassembled WGS sequence"/>
</dbReference>
<feature type="compositionally biased region" description="Basic and acidic residues" evidence="1">
    <location>
        <begin position="203"/>
        <end position="214"/>
    </location>
</feature>
<evidence type="ECO:0000313" key="5">
    <source>
        <dbReference type="Proteomes" id="UP000199370"/>
    </source>
</evidence>
<dbReference type="EMBL" id="FNIA01000002">
    <property type="protein sequence ID" value="SDM43154.1"/>
    <property type="molecule type" value="Genomic_DNA"/>
</dbReference>
<dbReference type="STRING" id="996166.SAMN05192554_102157"/>
<dbReference type="PANTHER" id="PTHR37938:SF1">
    <property type="entry name" value="BLL0215 PROTEIN"/>
    <property type="match status" value="1"/>
</dbReference>
<protein>
    <submittedName>
        <fullName evidence="4">PH domain-containing protein</fullName>
    </submittedName>
</protein>
<proteinExistence type="predicted"/>
<keyword evidence="2" id="KW-1133">Transmembrane helix</keyword>
<dbReference type="InterPro" id="IPR005182">
    <property type="entry name" value="YdbS-like_PH"/>
</dbReference>
<dbReference type="PANTHER" id="PTHR37938">
    <property type="entry name" value="BLL0215 PROTEIN"/>
    <property type="match status" value="1"/>
</dbReference>
<feature type="compositionally biased region" description="Basic and acidic residues" evidence="1">
    <location>
        <begin position="179"/>
        <end position="189"/>
    </location>
</feature>
<gene>
    <name evidence="4" type="ORF">SAMN05192554_102157</name>
</gene>
<feature type="domain" description="YdbS-like PH" evidence="3">
    <location>
        <begin position="63"/>
        <end position="140"/>
    </location>
</feature>
<evidence type="ECO:0000259" key="3">
    <source>
        <dbReference type="Pfam" id="PF03703"/>
    </source>
</evidence>
<sequence>MTATDSPDTGGSEFDWLSLDDDEEIVWSGNPHPMSIVPALVFGVPLVILLVGIFIIVGAYLWRENTDYVVTTDGLYTKSGVFSRDVQRVDFDKVQNISFSQGVVGNYFGYGNVDISTAGGSGVEMQFQSVADPKAVQERINRLIKENRRGGDRRGEDAPPKEAVLDEILAELRTMRETFERIEAREGRSADGAGQPPDGTPSARDDDGSGPRGR</sequence>
<name>A0A1G9T603_9EURY</name>
<keyword evidence="5" id="KW-1185">Reference proteome</keyword>
<evidence type="ECO:0000256" key="1">
    <source>
        <dbReference type="SAM" id="MobiDB-lite"/>
    </source>
</evidence>
<organism evidence="4 5">
    <name type="scientific">Haloarchaeobius iranensis</name>
    <dbReference type="NCBI Taxonomy" id="996166"/>
    <lineage>
        <taxon>Archaea</taxon>
        <taxon>Methanobacteriati</taxon>
        <taxon>Methanobacteriota</taxon>
        <taxon>Stenosarchaea group</taxon>
        <taxon>Halobacteria</taxon>
        <taxon>Halobacteriales</taxon>
        <taxon>Halorubellaceae</taxon>
        <taxon>Haloarchaeobius</taxon>
    </lineage>
</organism>
<dbReference type="Pfam" id="PF03703">
    <property type="entry name" value="bPH_2"/>
    <property type="match status" value="1"/>
</dbReference>
<dbReference type="RefSeq" id="WP_089731390.1">
    <property type="nucleotide sequence ID" value="NZ_FNIA01000002.1"/>
</dbReference>
<accession>A0A1G9T603</accession>
<keyword evidence="2" id="KW-0812">Transmembrane</keyword>
<feature type="transmembrane region" description="Helical" evidence="2">
    <location>
        <begin position="36"/>
        <end position="62"/>
    </location>
</feature>
<feature type="region of interest" description="Disordered" evidence="1">
    <location>
        <begin position="145"/>
        <end position="164"/>
    </location>
</feature>